<reference evidence="2" key="1">
    <citation type="submission" date="2023-07" db="EMBL/GenBank/DDBJ databases">
        <title>Two novel species in the genus Flavivirga.</title>
        <authorList>
            <person name="Kwon K."/>
        </authorList>
    </citation>
    <scope>NUCLEOTIDE SEQUENCE</scope>
    <source>
        <strain evidence="2">KACC 14157</strain>
    </source>
</reference>
<keyword evidence="2" id="KW-0808">Transferase</keyword>
<comment type="caution">
    <text evidence="2">The sequence shown here is derived from an EMBL/GenBank/DDBJ whole genome shotgun (WGS) entry which is preliminary data.</text>
</comment>
<dbReference type="Pfam" id="PF13480">
    <property type="entry name" value="Acetyltransf_6"/>
    <property type="match status" value="1"/>
</dbReference>
<evidence type="ECO:0000313" key="2">
    <source>
        <dbReference type="EMBL" id="MDO5987893.1"/>
    </source>
</evidence>
<evidence type="ECO:0000313" key="3">
    <source>
        <dbReference type="Proteomes" id="UP001176891"/>
    </source>
</evidence>
<dbReference type="InterPro" id="IPR016181">
    <property type="entry name" value="Acyl_CoA_acyltransferase"/>
</dbReference>
<proteinExistence type="predicted"/>
<evidence type="ECO:0000259" key="1">
    <source>
        <dbReference type="Pfam" id="PF13480"/>
    </source>
</evidence>
<gene>
    <name evidence="2" type="ORF">Q4Q39_10815</name>
</gene>
<keyword evidence="2" id="KW-0012">Acyltransferase</keyword>
<organism evidence="2 3">
    <name type="scientific">Flavivirga amylovorans</name>
    <dbReference type="NCBI Taxonomy" id="870486"/>
    <lineage>
        <taxon>Bacteria</taxon>
        <taxon>Pseudomonadati</taxon>
        <taxon>Bacteroidota</taxon>
        <taxon>Flavobacteriia</taxon>
        <taxon>Flavobacteriales</taxon>
        <taxon>Flavobacteriaceae</taxon>
        <taxon>Flavivirga</taxon>
    </lineage>
</organism>
<accession>A0ABT8X2F2</accession>
<dbReference type="GO" id="GO:0016746">
    <property type="term" value="F:acyltransferase activity"/>
    <property type="evidence" value="ECO:0007669"/>
    <property type="project" value="UniProtKB-KW"/>
</dbReference>
<dbReference type="Proteomes" id="UP001176891">
    <property type="component" value="Unassembled WGS sequence"/>
</dbReference>
<name>A0ABT8X2F2_9FLAO</name>
<dbReference type="InterPro" id="IPR038740">
    <property type="entry name" value="BioF2-like_GNAT_dom"/>
</dbReference>
<dbReference type="SUPFAM" id="SSF55729">
    <property type="entry name" value="Acyl-CoA N-acyltransferases (Nat)"/>
    <property type="match status" value="1"/>
</dbReference>
<keyword evidence="3" id="KW-1185">Reference proteome</keyword>
<protein>
    <submittedName>
        <fullName evidence="2">GNAT family N-acetyltransferase</fullName>
        <ecNumber evidence="2">2.3.1.-</ecNumber>
    </submittedName>
</protein>
<dbReference type="EMBL" id="JAUOEM010000003">
    <property type="protein sequence ID" value="MDO5987893.1"/>
    <property type="molecule type" value="Genomic_DNA"/>
</dbReference>
<dbReference type="EC" id="2.3.1.-" evidence="2"/>
<dbReference type="RefSeq" id="WP_303282480.1">
    <property type="nucleotide sequence ID" value="NZ_BAABCZ010000011.1"/>
</dbReference>
<feature type="domain" description="BioF2-like acetyltransferase" evidence="1">
    <location>
        <begin position="100"/>
        <end position="248"/>
    </location>
</feature>
<sequence length="387" mass="46384">MSIKNKIEAFPVLFKSNEVKQMYSSIEYFDLKVANNVPHGDFKSTLKDAYSHRLIPEYFTLNLRDSSLKSKVIPQYNWGYSILLHTSDSIEGYMNRQFNSKKRNIFTRYVKRLESCFNISYKMFHGDISKIDYDSIMESLRHMITRRFEERNELHKNLHEWDYLVEHTYAEIINNKASLFVIYNEEEPIEISLNYHFDKILFSYISSYNIDYSKFGLGHVEIYKQVEWCANNDYILFEMGVGGMDYKRRWSNNIYRYNHYVTYKNLSIKSKYKAKLLITKIKIKEYLKSKGVNEIHSKYNKYFTKKSNLQSNITLSEIKVTHDLNVTNFEEIQQHTINTYSFLKKHIYNFLYTTKGHLNDVKIYKHNKENSFLIKGEKSYQKVICNT</sequence>